<organism evidence="3 4">
    <name type="scientific">Aspergillus coremiiformis</name>
    <dbReference type="NCBI Taxonomy" id="138285"/>
    <lineage>
        <taxon>Eukaryota</taxon>
        <taxon>Fungi</taxon>
        <taxon>Dikarya</taxon>
        <taxon>Ascomycota</taxon>
        <taxon>Pezizomycotina</taxon>
        <taxon>Eurotiomycetes</taxon>
        <taxon>Eurotiomycetidae</taxon>
        <taxon>Eurotiales</taxon>
        <taxon>Aspergillaceae</taxon>
        <taxon>Aspergillus</taxon>
        <taxon>Aspergillus subgen. Circumdati</taxon>
    </lineage>
</organism>
<dbReference type="PROSITE" id="PS51212">
    <property type="entry name" value="WSC"/>
    <property type="match status" value="1"/>
</dbReference>
<dbReference type="InterPro" id="IPR002889">
    <property type="entry name" value="WSC_carb-bd"/>
</dbReference>
<dbReference type="Proteomes" id="UP000327118">
    <property type="component" value="Unassembled WGS sequence"/>
</dbReference>
<dbReference type="AlphaFoldDB" id="A0A5N6Z9C8"/>
<dbReference type="SMART" id="SM00321">
    <property type="entry name" value="WSC"/>
    <property type="match status" value="1"/>
</dbReference>
<evidence type="ECO:0000313" key="4">
    <source>
        <dbReference type="Proteomes" id="UP000327118"/>
    </source>
</evidence>
<protein>
    <recommendedName>
        <fullName evidence="2">WSC domain-containing protein</fullName>
    </recommendedName>
</protein>
<reference evidence="4" key="1">
    <citation type="submission" date="2019-04" db="EMBL/GenBank/DDBJ databases">
        <title>Friends and foes A comparative genomics studyof 23 Aspergillus species from section Flavi.</title>
        <authorList>
            <consortium name="DOE Joint Genome Institute"/>
            <person name="Kjaerbolling I."/>
            <person name="Vesth T."/>
            <person name="Frisvad J.C."/>
            <person name="Nybo J.L."/>
            <person name="Theobald S."/>
            <person name="Kildgaard S."/>
            <person name="Isbrandt T."/>
            <person name="Kuo A."/>
            <person name="Sato A."/>
            <person name="Lyhne E.K."/>
            <person name="Kogle M.E."/>
            <person name="Wiebenga A."/>
            <person name="Kun R.S."/>
            <person name="Lubbers R.J."/>
            <person name="Makela M.R."/>
            <person name="Barry K."/>
            <person name="Chovatia M."/>
            <person name="Clum A."/>
            <person name="Daum C."/>
            <person name="Haridas S."/>
            <person name="He G."/>
            <person name="LaButti K."/>
            <person name="Lipzen A."/>
            <person name="Mondo S."/>
            <person name="Riley R."/>
            <person name="Salamov A."/>
            <person name="Simmons B.A."/>
            <person name="Magnuson J.K."/>
            <person name="Henrissat B."/>
            <person name="Mortensen U.H."/>
            <person name="Larsen T.O."/>
            <person name="Devries R.P."/>
            <person name="Grigoriev I.V."/>
            <person name="Machida M."/>
            <person name="Baker S.E."/>
            <person name="Andersen M.R."/>
        </authorList>
    </citation>
    <scope>NUCLEOTIDE SEQUENCE [LARGE SCALE GENOMIC DNA]</scope>
    <source>
        <strain evidence="4">CBS 553.77</strain>
    </source>
</reference>
<evidence type="ECO:0000256" key="1">
    <source>
        <dbReference type="SAM" id="SignalP"/>
    </source>
</evidence>
<gene>
    <name evidence="3" type="ORF">BDV28DRAFT_89180</name>
</gene>
<accession>A0A5N6Z9C8</accession>
<feature type="signal peptide" evidence="1">
    <location>
        <begin position="1"/>
        <end position="19"/>
    </location>
</feature>
<evidence type="ECO:0000259" key="2">
    <source>
        <dbReference type="PROSITE" id="PS51212"/>
    </source>
</evidence>
<keyword evidence="4" id="KW-1185">Reference proteome</keyword>
<dbReference type="OrthoDB" id="2019572at2759"/>
<evidence type="ECO:0000313" key="3">
    <source>
        <dbReference type="EMBL" id="KAE8354267.1"/>
    </source>
</evidence>
<dbReference type="EMBL" id="ML739076">
    <property type="protein sequence ID" value="KAE8354267.1"/>
    <property type="molecule type" value="Genomic_DNA"/>
</dbReference>
<proteinExistence type="predicted"/>
<keyword evidence="1" id="KW-0732">Signal</keyword>
<sequence>MTRGIIHLSFLSFLSLSLAIGLSDISCYNDLGHLAASQSSQYQSVALCEQTCSRDKKLIWATQGEQCYCGDELPPAEAQISHRACSTRCPGYPGEYCGGPNAWTVSQTQPRDVDLNNGIVTAPDDDGTEDPLATLSVNPTLTATATDTRLPRTTVPSSILGASSAAASTNHPDTLASPSSSLATSTATAKVSPSAKASSSPSATPTSAAGRPVLAVSLVGAALVPAFVNWL</sequence>
<dbReference type="Pfam" id="PF01822">
    <property type="entry name" value="WSC"/>
    <property type="match status" value="1"/>
</dbReference>
<feature type="domain" description="WSC" evidence="2">
    <location>
        <begin position="21"/>
        <end position="109"/>
    </location>
</feature>
<name>A0A5N6Z9C8_9EURO</name>
<feature type="chain" id="PRO_5024828869" description="WSC domain-containing protein" evidence="1">
    <location>
        <begin position="20"/>
        <end position="231"/>
    </location>
</feature>